<evidence type="ECO:0000256" key="2">
    <source>
        <dbReference type="ARBA" id="ARBA00029447"/>
    </source>
</evidence>
<dbReference type="GO" id="GO:0016020">
    <property type="term" value="C:membrane"/>
    <property type="evidence" value="ECO:0007669"/>
    <property type="project" value="InterPro"/>
</dbReference>
<dbReference type="GO" id="GO:0007165">
    <property type="term" value="P:signal transduction"/>
    <property type="evidence" value="ECO:0007669"/>
    <property type="project" value="UniProtKB-KW"/>
</dbReference>
<keyword evidence="1 3" id="KW-0807">Transducer</keyword>
<protein>
    <submittedName>
        <fullName evidence="5">Methyl-accepting chemotaxis sensory transducer</fullName>
    </submittedName>
</protein>
<evidence type="ECO:0000256" key="1">
    <source>
        <dbReference type="ARBA" id="ARBA00023224"/>
    </source>
</evidence>
<dbReference type="PANTHER" id="PTHR32089:SF114">
    <property type="entry name" value="METHYL-ACCEPTING CHEMOTAXIS PROTEIN MCPB"/>
    <property type="match status" value="1"/>
</dbReference>
<dbReference type="PATRIC" id="fig|741277.3.peg.4072"/>
<dbReference type="AlphaFoldDB" id="G6G077"/>
<evidence type="ECO:0000256" key="3">
    <source>
        <dbReference type="PROSITE-ProRule" id="PRU00284"/>
    </source>
</evidence>
<dbReference type="PANTHER" id="PTHR32089">
    <property type="entry name" value="METHYL-ACCEPTING CHEMOTAXIS PROTEIN MCPB"/>
    <property type="match status" value="1"/>
</dbReference>
<evidence type="ECO:0000313" key="5">
    <source>
        <dbReference type="EMBL" id="EHC08416.1"/>
    </source>
</evidence>
<dbReference type="GeneID" id="35797730"/>
<dbReference type="EMBL" id="AGIZ01000020">
    <property type="protein sequence ID" value="EHC08416.1"/>
    <property type="molecule type" value="Genomic_DNA"/>
</dbReference>
<dbReference type="InterPro" id="IPR004090">
    <property type="entry name" value="Chemotax_Me-accpt_rcpt"/>
</dbReference>
<dbReference type="InterPro" id="IPR004089">
    <property type="entry name" value="MCPsignal_dom"/>
</dbReference>
<comment type="similarity">
    <text evidence="2">Belongs to the methyl-accepting chemotaxis (MCP) protein family.</text>
</comment>
<gene>
    <name evidence="5" type="ORF">FJSC11DRAFT_4526</name>
</gene>
<dbReference type="GO" id="GO:0006935">
    <property type="term" value="P:chemotaxis"/>
    <property type="evidence" value="ECO:0007669"/>
    <property type="project" value="InterPro"/>
</dbReference>
<feature type="domain" description="Methyl-accepting transducer" evidence="4">
    <location>
        <begin position="1"/>
        <end position="94"/>
    </location>
</feature>
<name>G6G077_9CYAN</name>
<proteinExistence type="inferred from homology"/>
<dbReference type="Gene3D" id="1.10.287.950">
    <property type="entry name" value="Methyl-accepting chemotaxis protein"/>
    <property type="match status" value="1"/>
</dbReference>
<accession>G6G077</accession>
<dbReference type="GO" id="GO:0004888">
    <property type="term" value="F:transmembrane signaling receptor activity"/>
    <property type="evidence" value="ECO:0007669"/>
    <property type="project" value="InterPro"/>
</dbReference>
<dbReference type="PRINTS" id="PR00260">
    <property type="entry name" value="CHEMTRNSDUCR"/>
</dbReference>
<dbReference type="Proteomes" id="UP000004344">
    <property type="component" value="Unassembled WGS sequence"/>
</dbReference>
<dbReference type="SUPFAM" id="SSF58104">
    <property type="entry name" value="Methyl-accepting chemotaxis protein (MCP) signaling domain"/>
    <property type="match status" value="1"/>
</dbReference>
<reference evidence="5 6" key="1">
    <citation type="submission" date="2011-09" db="EMBL/GenBank/DDBJ databases">
        <title>The draft genome of Fischerella sp. JSC-11.</title>
        <authorList>
            <consortium name="US DOE Joint Genome Institute (JGI-PGF)"/>
            <person name="Lucas S."/>
            <person name="Han J."/>
            <person name="Lapidus A."/>
            <person name="Cheng J.-F."/>
            <person name="Goodwin L."/>
            <person name="Pitluck S."/>
            <person name="Peters L."/>
            <person name="Land M.L."/>
            <person name="Hauser L."/>
            <person name="Sarkisova S."/>
            <person name="Bryant D.A."/>
            <person name="Brown I."/>
            <person name="Woyke T.J."/>
        </authorList>
    </citation>
    <scope>NUCLEOTIDE SEQUENCE [LARGE SCALE GENOMIC DNA]</scope>
    <source>
        <strain evidence="5 6">JSC-11</strain>
    </source>
</reference>
<comment type="caution">
    <text evidence="5">The sequence shown here is derived from an EMBL/GenBank/DDBJ whole genome shotgun (WGS) entry which is preliminary data.</text>
</comment>
<dbReference type="Pfam" id="PF00015">
    <property type="entry name" value="MCPsignal"/>
    <property type="match status" value="1"/>
</dbReference>
<dbReference type="PROSITE" id="PS50111">
    <property type="entry name" value="CHEMOTAXIS_TRANSDUC_2"/>
    <property type="match status" value="1"/>
</dbReference>
<sequence length="98" mass="10781">MAGDAAIDRTVDEMEDIRETVMETNQRLLRLCESSQKISRVVNLISNFTTQTQLLALNASIEATRAGEFGRGFGVVADEVRSLARQSANAATDLFFAR</sequence>
<evidence type="ECO:0000313" key="6">
    <source>
        <dbReference type="Proteomes" id="UP000004344"/>
    </source>
</evidence>
<dbReference type="RefSeq" id="WP_009460281.1">
    <property type="nucleotide sequence ID" value="NZ_AGIZ01000020.1"/>
</dbReference>
<organism evidence="5 6">
    <name type="scientific">Fischerella thermalis JSC-11</name>
    <dbReference type="NCBI Taxonomy" id="741277"/>
    <lineage>
        <taxon>Bacteria</taxon>
        <taxon>Bacillati</taxon>
        <taxon>Cyanobacteriota</taxon>
        <taxon>Cyanophyceae</taxon>
        <taxon>Nostocales</taxon>
        <taxon>Hapalosiphonaceae</taxon>
        <taxon>Fischerella</taxon>
    </lineage>
</organism>
<keyword evidence="6" id="KW-1185">Reference proteome</keyword>
<evidence type="ECO:0000259" key="4">
    <source>
        <dbReference type="PROSITE" id="PS50111"/>
    </source>
</evidence>